<evidence type="ECO:0000256" key="9">
    <source>
        <dbReference type="ARBA" id="ARBA00023136"/>
    </source>
</evidence>
<dbReference type="PANTHER" id="PTHR34128:SF2">
    <property type="entry name" value="CYTOCHROME C-TYPE BIOGENESIS PROTEIN CCME HOMOLOG, MITOCHONDRIAL"/>
    <property type="match status" value="1"/>
</dbReference>
<comment type="similarity">
    <text evidence="10">Belongs to the CcmE/CycJ family.</text>
</comment>
<gene>
    <name evidence="10 13" type="primary">ccmE</name>
    <name evidence="10" type="synonym">cycJ</name>
    <name evidence="13" type="ORF">AB4876_10180</name>
</gene>
<feature type="binding site" description="axial binding residue" evidence="10">
    <location>
        <position position="128"/>
    </location>
    <ligand>
        <name>heme</name>
        <dbReference type="ChEBI" id="CHEBI:30413"/>
    </ligand>
    <ligandPart>
        <name>Fe</name>
        <dbReference type="ChEBI" id="CHEBI:18248"/>
    </ligandPart>
</feature>
<feature type="topological domain" description="Extracellular" evidence="10">
    <location>
        <begin position="30"/>
        <end position="167"/>
    </location>
</feature>
<feature type="binding site" description="covalent" evidence="10">
    <location>
        <position position="124"/>
    </location>
    <ligand>
        <name>heme</name>
        <dbReference type="ChEBI" id="CHEBI:30413"/>
    </ligand>
</feature>
<evidence type="ECO:0000313" key="14">
    <source>
        <dbReference type="Proteomes" id="UP001557485"/>
    </source>
</evidence>
<dbReference type="NCBIfam" id="NF009729">
    <property type="entry name" value="PRK13254.1-3"/>
    <property type="match status" value="1"/>
</dbReference>
<dbReference type="EMBL" id="JBFRYA010000007">
    <property type="protein sequence ID" value="MEX1669280.1"/>
    <property type="molecule type" value="Genomic_DNA"/>
</dbReference>
<organism evidence="13 14">
    <name type="scientific">Zhongshania guokunii</name>
    <dbReference type="NCBI Taxonomy" id="641783"/>
    <lineage>
        <taxon>Bacteria</taxon>
        <taxon>Pseudomonadati</taxon>
        <taxon>Pseudomonadota</taxon>
        <taxon>Gammaproteobacteria</taxon>
        <taxon>Cellvibrionales</taxon>
        <taxon>Spongiibacteraceae</taxon>
        <taxon>Zhongshania</taxon>
    </lineage>
</organism>
<evidence type="ECO:0000256" key="5">
    <source>
        <dbReference type="ARBA" id="ARBA00022748"/>
    </source>
</evidence>
<dbReference type="Pfam" id="PF03100">
    <property type="entry name" value="CcmE"/>
    <property type="match status" value="1"/>
</dbReference>
<protein>
    <recommendedName>
        <fullName evidence="10">Cytochrome c-type biogenesis protein CcmE</fullName>
    </recommendedName>
    <alternativeName>
        <fullName evidence="10">Cytochrome c maturation protein E</fullName>
    </alternativeName>
    <alternativeName>
        <fullName evidence="10">Heme chaperone CcmE</fullName>
    </alternativeName>
</protein>
<keyword evidence="9 10" id="KW-0472">Membrane</keyword>
<accession>A0ABV3U6B7</accession>
<evidence type="ECO:0000256" key="11">
    <source>
        <dbReference type="SAM" id="MobiDB-lite"/>
    </source>
</evidence>
<dbReference type="PANTHER" id="PTHR34128">
    <property type="entry name" value="CYTOCHROME C-TYPE BIOGENESIS PROTEIN CCME HOMOLOG, MITOCHONDRIAL"/>
    <property type="match status" value="1"/>
</dbReference>
<evidence type="ECO:0000256" key="8">
    <source>
        <dbReference type="ARBA" id="ARBA00023004"/>
    </source>
</evidence>
<feature type="compositionally biased region" description="Polar residues" evidence="11">
    <location>
        <begin position="148"/>
        <end position="157"/>
    </location>
</feature>
<dbReference type="Gene3D" id="2.40.50.140">
    <property type="entry name" value="Nucleic acid-binding proteins"/>
    <property type="match status" value="1"/>
</dbReference>
<proteinExistence type="inferred from homology"/>
<name>A0ABV3U6B7_9GAMM</name>
<dbReference type="InterPro" id="IPR036127">
    <property type="entry name" value="CcmE-like_sf"/>
</dbReference>
<keyword evidence="8 10" id="KW-0408">Iron</keyword>
<feature type="region of interest" description="Disordered" evidence="11">
    <location>
        <begin position="132"/>
        <end position="167"/>
    </location>
</feature>
<evidence type="ECO:0000256" key="1">
    <source>
        <dbReference type="ARBA" id="ARBA00004370"/>
    </source>
</evidence>
<keyword evidence="14" id="KW-1185">Reference proteome</keyword>
<keyword evidence="3 10" id="KW-0812">Transmembrane</keyword>
<sequence length="167" mass="17793">MHPQRKQRLMIIVFILIVAGLAAGLLGYALKENINLFYPPAEIVSGKAPVGKAIRAGGMVQEGSVQRASDSLKIRFVVTDYSAVVTVEYEGILPDLFAEGEGVVVSGKLAEDGVFYATEVLAKHDEKYMPPEVSAALEDSAAKRDMESASTAEQNISDPAPAEKAGL</sequence>
<dbReference type="InterPro" id="IPR012340">
    <property type="entry name" value="NA-bd_OB-fold"/>
</dbReference>
<evidence type="ECO:0000256" key="12">
    <source>
        <dbReference type="SAM" id="Phobius"/>
    </source>
</evidence>
<dbReference type="Proteomes" id="UP001557485">
    <property type="component" value="Unassembled WGS sequence"/>
</dbReference>
<evidence type="ECO:0000256" key="4">
    <source>
        <dbReference type="ARBA" id="ARBA00022723"/>
    </source>
</evidence>
<comment type="subcellular location">
    <subcellularLocation>
        <location evidence="10">Cell membrane</location>
        <topology evidence="10">Single-pass type II membrane protein</topology>
    </subcellularLocation>
    <subcellularLocation>
        <location evidence="1">Membrane</location>
    </subcellularLocation>
</comment>
<dbReference type="HAMAP" id="MF_01959">
    <property type="entry name" value="CcmE"/>
    <property type="match status" value="1"/>
</dbReference>
<dbReference type="RefSeq" id="WP_368381567.1">
    <property type="nucleotide sequence ID" value="NZ_JBFRYA010000007.1"/>
</dbReference>
<dbReference type="SUPFAM" id="SSF82093">
    <property type="entry name" value="Heme chaperone CcmE"/>
    <property type="match status" value="1"/>
</dbReference>
<keyword evidence="6 10" id="KW-0735">Signal-anchor</keyword>
<comment type="function">
    <text evidence="10">Heme chaperone required for the biogenesis of c-type cytochromes. Transiently binds heme delivered by CcmC and transfers the heme to apo-cytochromes in a process facilitated by CcmF and CcmH.</text>
</comment>
<keyword evidence="4 10" id="KW-0479">Metal-binding</keyword>
<comment type="caution">
    <text evidence="13">The sequence shown here is derived from an EMBL/GenBank/DDBJ whole genome shotgun (WGS) entry which is preliminary data.</text>
</comment>
<feature type="topological domain" description="Cytoplasmic" evidence="10">
    <location>
        <begin position="1"/>
        <end position="8"/>
    </location>
</feature>
<keyword evidence="2 10" id="KW-0349">Heme</keyword>
<evidence type="ECO:0000256" key="7">
    <source>
        <dbReference type="ARBA" id="ARBA00022989"/>
    </source>
</evidence>
<keyword evidence="5 10" id="KW-0201">Cytochrome c-type biogenesis</keyword>
<dbReference type="NCBIfam" id="NF009731">
    <property type="entry name" value="PRK13254.1-5"/>
    <property type="match status" value="1"/>
</dbReference>
<dbReference type="NCBIfam" id="NF009727">
    <property type="entry name" value="PRK13254.1-1"/>
    <property type="match status" value="1"/>
</dbReference>
<evidence type="ECO:0000256" key="6">
    <source>
        <dbReference type="ARBA" id="ARBA00022968"/>
    </source>
</evidence>
<reference evidence="13 14" key="1">
    <citation type="journal article" date="2011" name="Int. J. Syst. Evol. Microbiol.">
        <title>Zhongshania antarctica gen. nov., sp. nov. and Zhongshania guokunii sp. nov., gammaproteobacteria respectively isolated from coastal attached (fast) ice and surface seawater of the Antarctic.</title>
        <authorList>
            <person name="Li H.J."/>
            <person name="Zhang X.Y."/>
            <person name="Chen C.X."/>
            <person name="Zhang Y.J."/>
            <person name="Gao Z.M."/>
            <person name="Yu Y."/>
            <person name="Chen X.L."/>
            <person name="Chen B."/>
            <person name="Zhang Y.Z."/>
        </authorList>
    </citation>
    <scope>NUCLEOTIDE SEQUENCE [LARGE SCALE GENOMIC DNA]</scope>
    <source>
        <strain evidence="13 14">ZS6-22T</strain>
    </source>
</reference>
<keyword evidence="7 10" id="KW-1133">Transmembrane helix</keyword>
<evidence type="ECO:0000256" key="2">
    <source>
        <dbReference type="ARBA" id="ARBA00022617"/>
    </source>
</evidence>
<evidence type="ECO:0000313" key="13">
    <source>
        <dbReference type="EMBL" id="MEX1669280.1"/>
    </source>
</evidence>
<evidence type="ECO:0000256" key="3">
    <source>
        <dbReference type="ARBA" id="ARBA00022692"/>
    </source>
</evidence>
<dbReference type="InterPro" id="IPR004329">
    <property type="entry name" value="CcmE"/>
</dbReference>
<feature type="transmembrane region" description="Helical" evidence="12">
    <location>
        <begin position="9"/>
        <end position="30"/>
    </location>
</feature>
<keyword evidence="10" id="KW-1003">Cell membrane</keyword>
<evidence type="ECO:0000256" key="10">
    <source>
        <dbReference type="HAMAP-Rule" id="MF_01959"/>
    </source>
</evidence>